<feature type="transmembrane region" description="Helical" evidence="1">
    <location>
        <begin position="56"/>
        <end position="78"/>
    </location>
</feature>
<feature type="chain" id="PRO_5040156734" evidence="2">
    <location>
        <begin position="20"/>
        <end position="294"/>
    </location>
</feature>
<evidence type="ECO:0000256" key="2">
    <source>
        <dbReference type="SAM" id="SignalP"/>
    </source>
</evidence>
<feature type="transmembrane region" description="Helical" evidence="1">
    <location>
        <begin position="160"/>
        <end position="182"/>
    </location>
</feature>
<keyword evidence="1" id="KW-1133">Transmembrane helix</keyword>
<keyword evidence="2" id="KW-0732">Signal</keyword>
<evidence type="ECO:0000313" key="4">
    <source>
        <dbReference type="Proteomes" id="UP000799772"/>
    </source>
</evidence>
<feature type="transmembrane region" description="Helical" evidence="1">
    <location>
        <begin position="99"/>
        <end position="117"/>
    </location>
</feature>
<organism evidence="3 4">
    <name type="scientific">Rhizodiscina lignyota</name>
    <dbReference type="NCBI Taxonomy" id="1504668"/>
    <lineage>
        <taxon>Eukaryota</taxon>
        <taxon>Fungi</taxon>
        <taxon>Dikarya</taxon>
        <taxon>Ascomycota</taxon>
        <taxon>Pezizomycotina</taxon>
        <taxon>Dothideomycetes</taxon>
        <taxon>Pleosporomycetidae</taxon>
        <taxon>Aulographales</taxon>
        <taxon>Rhizodiscinaceae</taxon>
        <taxon>Rhizodiscina</taxon>
    </lineage>
</organism>
<name>A0A9P4IKY4_9PEZI</name>
<keyword evidence="1" id="KW-0812">Transmembrane</keyword>
<feature type="transmembrane region" description="Helical" evidence="1">
    <location>
        <begin position="123"/>
        <end position="148"/>
    </location>
</feature>
<evidence type="ECO:0000256" key="1">
    <source>
        <dbReference type="SAM" id="Phobius"/>
    </source>
</evidence>
<keyword evidence="1" id="KW-0472">Membrane</keyword>
<reference evidence="3" key="1">
    <citation type="journal article" date="2020" name="Stud. Mycol.">
        <title>101 Dothideomycetes genomes: a test case for predicting lifestyles and emergence of pathogens.</title>
        <authorList>
            <person name="Haridas S."/>
            <person name="Albert R."/>
            <person name="Binder M."/>
            <person name="Bloem J."/>
            <person name="Labutti K."/>
            <person name="Salamov A."/>
            <person name="Andreopoulos B."/>
            <person name="Baker S."/>
            <person name="Barry K."/>
            <person name="Bills G."/>
            <person name="Bluhm B."/>
            <person name="Cannon C."/>
            <person name="Castanera R."/>
            <person name="Culley D."/>
            <person name="Daum C."/>
            <person name="Ezra D."/>
            <person name="Gonzalez J."/>
            <person name="Henrissat B."/>
            <person name="Kuo A."/>
            <person name="Liang C."/>
            <person name="Lipzen A."/>
            <person name="Lutzoni F."/>
            <person name="Magnuson J."/>
            <person name="Mondo S."/>
            <person name="Nolan M."/>
            <person name="Ohm R."/>
            <person name="Pangilinan J."/>
            <person name="Park H.-J."/>
            <person name="Ramirez L."/>
            <person name="Alfaro M."/>
            <person name="Sun H."/>
            <person name="Tritt A."/>
            <person name="Yoshinaga Y."/>
            <person name="Zwiers L.-H."/>
            <person name="Turgeon B."/>
            <person name="Goodwin S."/>
            <person name="Spatafora J."/>
            <person name="Crous P."/>
            <person name="Grigoriev I."/>
        </authorList>
    </citation>
    <scope>NUCLEOTIDE SEQUENCE</scope>
    <source>
        <strain evidence="3">CBS 133067</strain>
    </source>
</reference>
<proteinExistence type="predicted"/>
<protein>
    <submittedName>
        <fullName evidence="3">Uncharacterized protein</fullName>
    </submittedName>
</protein>
<sequence length="294" mass="33146">MPLFASLPRPLSILTTIFAALVIASPAPSNIGAWLHDAFLPQAGSTLSDEIKCYNLPYGGIGFVSHILTYYTVGMLIAGLTPLFPRPREKIRFGWTENVLSILALCGTIPITIMTMYACRRRWQFVLIAIWKMLLSLTLSFITIHVGQKAGKSGHDWRKLGLWTILYGVGTFLGMIGLISIVKEIWDESHPARIVTYVLGTLGGFPFALWAVIVFVSWLPWAARYTPSDRRLMEWSTMRKYSYWTLALLGLWCAFYCDWILATIDGNYSGEPSSDIAVLYWIYFAAKRLPMLSI</sequence>
<comment type="caution">
    <text evidence="3">The sequence shown here is derived from an EMBL/GenBank/DDBJ whole genome shotgun (WGS) entry which is preliminary data.</text>
</comment>
<gene>
    <name evidence="3" type="ORF">NA57DRAFT_72726</name>
</gene>
<feature type="transmembrane region" description="Helical" evidence="1">
    <location>
        <begin position="241"/>
        <end position="262"/>
    </location>
</feature>
<keyword evidence="4" id="KW-1185">Reference proteome</keyword>
<dbReference type="EMBL" id="ML978123">
    <property type="protein sequence ID" value="KAF2101284.1"/>
    <property type="molecule type" value="Genomic_DNA"/>
</dbReference>
<evidence type="ECO:0000313" key="3">
    <source>
        <dbReference type="EMBL" id="KAF2101284.1"/>
    </source>
</evidence>
<accession>A0A9P4IKY4</accession>
<dbReference type="Proteomes" id="UP000799772">
    <property type="component" value="Unassembled WGS sequence"/>
</dbReference>
<dbReference type="OrthoDB" id="2396694at2759"/>
<feature type="signal peptide" evidence="2">
    <location>
        <begin position="1"/>
        <end position="19"/>
    </location>
</feature>
<dbReference type="AlphaFoldDB" id="A0A9P4IKY4"/>
<feature type="transmembrane region" description="Helical" evidence="1">
    <location>
        <begin position="194"/>
        <end position="221"/>
    </location>
</feature>